<dbReference type="InterPro" id="IPR003507">
    <property type="entry name" value="S66_fam"/>
</dbReference>
<dbReference type="InterPro" id="IPR029062">
    <property type="entry name" value="Class_I_gatase-like"/>
</dbReference>
<comment type="similarity">
    <text evidence="1">Belongs to the peptidase S66 family.</text>
</comment>
<dbReference type="SUPFAM" id="SSF141986">
    <property type="entry name" value="LD-carboxypeptidase A C-terminal domain-like"/>
    <property type="match status" value="1"/>
</dbReference>
<dbReference type="PANTHER" id="PTHR30237">
    <property type="entry name" value="MURAMOYLTETRAPEPTIDE CARBOXYPEPTIDASE"/>
    <property type="match status" value="1"/>
</dbReference>
<dbReference type="SUPFAM" id="SSF52317">
    <property type="entry name" value="Class I glutamine amidotransferase-like"/>
    <property type="match status" value="1"/>
</dbReference>
<protein>
    <submittedName>
        <fullName evidence="6">LD-carboxypeptidase</fullName>
    </submittedName>
</protein>
<dbReference type="Pfam" id="PF17676">
    <property type="entry name" value="Peptidase_S66C"/>
    <property type="match status" value="1"/>
</dbReference>
<dbReference type="EMBL" id="JBHSWH010000001">
    <property type="protein sequence ID" value="MFC6708104.1"/>
    <property type="molecule type" value="Genomic_DNA"/>
</dbReference>
<evidence type="ECO:0000259" key="5">
    <source>
        <dbReference type="Pfam" id="PF17676"/>
    </source>
</evidence>
<dbReference type="RefSeq" id="WP_382404766.1">
    <property type="nucleotide sequence ID" value="NZ_JBHSWH010000001.1"/>
</dbReference>
<feature type="domain" description="LD-carboxypeptidase C-terminal" evidence="5">
    <location>
        <begin position="213"/>
        <end position="344"/>
    </location>
</feature>
<gene>
    <name evidence="6" type="ORF">ACFQDH_23400</name>
</gene>
<feature type="region of interest" description="Disordered" evidence="3">
    <location>
        <begin position="282"/>
        <end position="302"/>
    </location>
</feature>
<evidence type="ECO:0000259" key="4">
    <source>
        <dbReference type="Pfam" id="PF02016"/>
    </source>
</evidence>
<dbReference type="InterPro" id="IPR040921">
    <property type="entry name" value="Peptidase_S66C"/>
</dbReference>
<organism evidence="6 7">
    <name type="scientific">Flexivirga alba</name>
    <dbReference type="NCBI Taxonomy" id="702742"/>
    <lineage>
        <taxon>Bacteria</taxon>
        <taxon>Bacillati</taxon>
        <taxon>Actinomycetota</taxon>
        <taxon>Actinomycetes</taxon>
        <taxon>Micrococcales</taxon>
        <taxon>Dermacoccaceae</taxon>
        <taxon>Flexivirga</taxon>
    </lineage>
</organism>
<dbReference type="PANTHER" id="PTHR30237:SF4">
    <property type="entry name" value="LD-CARBOXYPEPTIDASE C-TERMINAL DOMAIN-CONTAINING PROTEIN"/>
    <property type="match status" value="1"/>
</dbReference>
<dbReference type="Gene3D" id="3.40.50.10740">
    <property type="entry name" value="Class I glutamine amidotransferase-like"/>
    <property type="match status" value="1"/>
</dbReference>
<name>A0ABW2AN97_9MICO</name>
<evidence type="ECO:0000313" key="7">
    <source>
        <dbReference type="Proteomes" id="UP001596298"/>
    </source>
</evidence>
<dbReference type="Gene3D" id="3.50.30.60">
    <property type="entry name" value="LD-carboxypeptidase A C-terminal domain-like"/>
    <property type="match status" value="1"/>
</dbReference>
<dbReference type="InterPro" id="IPR027478">
    <property type="entry name" value="LdcA_N"/>
</dbReference>
<dbReference type="InterPro" id="IPR027461">
    <property type="entry name" value="Carboxypeptidase_A_C_sf"/>
</dbReference>
<dbReference type="CDD" id="cd07062">
    <property type="entry name" value="Peptidase_S66_mccF_like"/>
    <property type="match status" value="1"/>
</dbReference>
<evidence type="ECO:0000256" key="3">
    <source>
        <dbReference type="SAM" id="MobiDB-lite"/>
    </source>
</evidence>
<reference evidence="7" key="1">
    <citation type="journal article" date="2019" name="Int. J. Syst. Evol. Microbiol.">
        <title>The Global Catalogue of Microorganisms (GCM) 10K type strain sequencing project: providing services to taxonomists for standard genome sequencing and annotation.</title>
        <authorList>
            <consortium name="The Broad Institute Genomics Platform"/>
            <consortium name="The Broad Institute Genome Sequencing Center for Infectious Disease"/>
            <person name="Wu L."/>
            <person name="Ma J."/>
        </authorList>
    </citation>
    <scope>NUCLEOTIDE SEQUENCE [LARGE SCALE GENOMIC DNA]</scope>
    <source>
        <strain evidence="7">CCUG 58127</strain>
    </source>
</reference>
<dbReference type="Proteomes" id="UP001596298">
    <property type="component" value="Unassembled WGS sequence"/>
</dbReference>
<evidence type="ECO:0000256" key="1">
    <source>
        <dbReference type="ARBA" id="ARBA00010233"/>
    </source>
</evidence>
<evidence type="ECO:0000313" key="6">
    <source>
        <dbReference type="EMBL" id="MFC6708104.1"/>
    </source>
</evidence>
<sequence>MPLPARDRLDGAHDLARAAPPLQPGDRVAILSPSWAAPAHFPAIHEQALRRLRDEIGVEPVELPTTRRDSSAAERAADVNAAFADPSIRAIMSTIGGDDQITVLKHLDADVIRANPKRFLGYSDNTNLLNYLWYHGIAGVYGGSTQVHLGPVPDEEHLASLRAALFGGDFRLVAPARTRDVGIRWDDPRALTDRAPNLPAEPWTWSGPRRTVTGPTWGGCLEIVEWTLAANRWMRPVDDYRGAVLLLEPHEEMPTPDQNHRLLRNLGERGILGSASAFLWGRPPVSDHEHPTTESAASKQRAEHREVVLRAVAEYNPDLVVAMDVDFGHTSPQLLLPYGGSITVDGESQTITAHFG</sequence>
<keyword evidence="7" id="KW-1185">Reference proteome</keyword>
<accession>A0ABW2AN97</accession>
<keyword evidence="2" id="KW-0378">Hydrolase</keyword>
<dbReference type="Pfam" id="PF02016">
    <property type="entry name" value="Peptidase_S66"/>
    <property type="match status" value="1"/>
</dbReference>
<feature type="domain" description="LD-carboxypeptidase N-terminal" evidence="4">
    <location>
        <begin position="28"/>
        <end position="142"/>
    </location>
</feature>
<proteinExistence type="inferred from homology"/>
<evidence type="ECO:0000256" key="2">
    <source>
        <dbReference type="ARBA" id="ARBA00022801"/>
    </source>
</evidence>
<dbReference type="InterPro" id="IPR040449">
    <property type="entry name" value="Peptidase_S66_N"/>
</dbReference>
<comment type="caution">
    <text evidence="6">The sequence shown here is derived from an EMBL/GenBank/DDBJ whole genome shotgun (WGS) entry which is preliminary data.</text>
</comment>